<dbReference type="EMBL" id="MUYB01000021">
    <property type="protein sequence ID" value="OOS04173.1"/>
    <property type="molecule type" value="Genomic_DNA"/>
</dbReference>
<dbReference type="STRING" id="123822.B0188_05800"/>
<dbReference type="OrthoDB" id="5465441at2"/>
<gene>
    <name evidence="1" type="ORF">B0188_05800</name>
</gene>
<reference evidence="1 2" key="1">
    <citation type="submission" date="2017-02" db="EMBL/GenBank/DDBJ databases">
        <title>Draft genome sequence of Haemophilus felis CCUG 31170 type strain.</title>
        <authorList>
            <person name="Engstrom-Jakobsson H."/>
            <person name="Salva-Serra F."/>
            <person name="Thorell K."/>
            <person name="Gonzales-Siles L."/>
            <person name="Karlsson R."/>
            <person name="Boulund F."/>
            <person name="Engstrand L."/>
            <person name="Kristiansson E."/>
            <person name="Moore E."/>
        </authorList>
    </citation>
    <scope>NUCLEOTIDE SEQUENCE [LARGE SCALE GENOMIC DNA]</scope>
    <source>
        <strain evidence="1 2">CCUG 31170</strain>
    </source>
</reference>
<protein>
    <submittedName>
        <fullName evidence="1">Uncharacterized protein</fullName>
    </submittedName>
</protein>
<dbReference type="Proteomes" id="UP000190023">
    <property type="component" value="Unassembled WGS sequence"/>
</dbReference>
<dbReference type="AlphaFoldDB" id="A0A1T0B1V2"/>
<keyword evidence="2" id="KW-1185">Reference proteome</keyword>
<sequence>MAQLVETGIVIERLDSILAYLEQGFKRIYGQNINLAPDSPDGQMIGILGQIKADLEELAEDIYRQLDPDLATGAWLEQRVAYAGLIRRQASYSYLRSVILTGEPHTQLKNLTVIDGNNVRWVLVQGVNLNEAGSARADFRSEQLGGFSLNAHSPLTIETVTLGLNSATTSTDAEVGVDEETDSQLRQRFMKSRAKNARNAAEGLEGEIADLPDVKQVVVLENNTGRTDKNGVSGHSINVIVEGGDDEQIANIIYKNKGAGVGLQGNITVNLQRRGRERPIRFDRATPTDIFVQMTLVRYEDFTEVDKESIKNTLAAVKFKIGENVSLSRLYSPINTVGGFWVKSLKIGKSAVNLGAENIAILPRELARIQGTNIQIEVE</sequence>
<organism evidence="1 2">
    <name type="scientific">[Haemophilus] felis</name>
    <dbReference type="NCBI Taxonomy" id="123822"/>
    <lineage>
        <taxon>Bacteria</taxon>
        <taxon>Pseudomonadati</taxon>
        <taxon>Pseudomonadota</taxon>
        <taxon>Gammaproteobacteria</taxon>
        <taxon>Pasteurellales</taxon>
        <taxon>Pasteurellaceae</taxon>
    </lineage>
</organism>
<accession>A0A1T0B1V2</accession>
<comment type="caution">
    <text evidence="1">The sequence shown here is derived from an EMBL/GenBank/DDBJ whole genome shotgun (WGS) entry which is preliminary data.</text>
</comment>
<proteinExistence type="predicted"/>
<evidence type="ECO:0000313" key="1">
    <source>
        <dbReference type="EMBL" id="OOS04173.1"/>
    </source>
</evidence>
<evidence type="ECO:0000313" key="2">
    <source>
        <dbReference type="Proteomes" id="UP000190023"/>
    </source>
</evidence>
<name>A0A1T0B1V2_9PAST</name>